<feature type="transmembrane region" description="Helical" evidence="8">
    <location>
        <begin position="199"/>
        <end position="220"/>
    </location>
</feature>
<dbReference type="SUPFAM" id="SSF81345">
    <property type="entry name" value="ABC transporter involved in vitamin B12 uptake, BtuC"/>
    <property type="match status" value="1"/>
</dbReference>
<dbReference type="Proteomes" id="UP000247922">
    <property type="component" value="Unassembled WGS sequence"/>
</dbReference>
<evidence type="ECO:0000256" key="2">
    <source>
        <dbReference type="ARBA" id="ARBA00007935"/>
    </source>
</evidence>
<dbReference type="RefSeq" id="WP_110252166.1">
    <property type="nucleotide sequence ID" value="NZ_QJJR01000017.1"/>
</dbReference>
<gene>
    <name evidence="9" type="ORF">DES38_11750</name>
</gene>
<name>A0A2V3W2A3_9BACI</name>
<feature type="transmembrane region" description="Helical" evidence="8">
    <location>
        <begin position="279"/>
        <end position="296"/>
    </location>
</feature>
<feature type="transmembrane region" description="Helical" evidence="8">
    <location>
        <begin position="12"/>
        <end position="35"/>
    </location>
</feature>
<keyword evidence="10" id="KW-1185">Reference proteome</keyword>
<evidence type="ECO:0000256" key="7">
    <source>
        <dbReference type="ARBA" id="ARBA00023136"/>
    </source>
</evidence>
<accession>A0A2V3W2A3</accession>
<dbReference type="PANTHER" id="PTHR30472:SF65">
    <property type="entry name" value="SIDEROPHORE TRANSPORT SYSTEM PERMEASE PROTEIN YFIZ-RELATED"/>
    <property type="match status" value="1"/>
</dbReference>
<feature type="transmembrane region" description="Helical" evidence="8">
    <location>
        <begin position="95"/>
        <end position="114"/>
    </location>
</feature>
<dbReference type="AlphaFoldDB" id="A0A2V3W2A3"/>
<keyword evidence="4" id="KW-1003">Cell membrane</keyword>
<comment type="subcellular location">
    <subcellularLocation>
        <location evidence="1">Cell membrane</location>
        <topology evidence="1">Multi-pass membrane protein</topology>
    </subcellularLocation>
</comment>
<dbReference type="InterPro" id="IPR000522">
    <property type="entry name" value="ABC_transptr_permease_BtuC"/>
</dbReference>
<evidence type="ECO:0000256" key="6">
    <source>
        <dbReference type="ARBA" id="ARBA00022989"/>
    </source>
</evidence>
<feature type="transmembrane region" description="Helical" evidence="8">
    <location>
        <begin position="308"/>
        <end position="328"/>
    </location>
</feature>
<dbReference type="OrthoDB" id="9811721at2"/>
<evidence type="ECO:0000256" key="5">
    <source>
        <dbReference type="ARBA" id="ARBA00022692"/>
    </source>
</evidence>
<proteinExistence type="inferred from homology"/>
<keyword evidence="5 8" id="KW-0812">Transmembrane</keyword>
<evidence type="ECO:0000313" key="9">
    <source>
        <dbReference type="EMBL" id="PXW87211.1"/>
    </source>
</evidence>
<keyword evidence="6 8" id="KW-1133">Transmembrane helix</keyword>
<feature type="transmembrane region" description="Helical" evidence="8">
    <location>
        <begin position="241"/>
        <end position="267"/>
    </location>
</feature>
<dbReference type="GO" id="GO:0005886">
    <property type="term" value="C:plasma membrane"/>
    <property type="evidence" value="ECO:0007669"/>
    <property type="project" value="UniProtKB-SubCell"/>
</dbReference>
<comment type="caution">
    <text evidence="9">The sequence shown here is derived from an EMBL/GenBank/DDBJ whole genome shotgun (WGS) entry which is preliminary data.</text>
</comment>
<evidence type="ECO:0000256" key="8">
    <source>
        <dbReference type="SAM" id="Phobius"/>
    </source>
</evidence>
<dbReference type="CDD" id="cd06550">
    <property type="entry name" value="TM_ABC_iron-siderophores_like"/>
    <property type="match status" value="1"/>
</dbReference>
<dbReference type="EMBL" id="QJJR01000017">
    <property type="protein sequence ID" value="PXW87211.1"/>
    <property type="molecule type" value="Genomic_DNA"/>
</dbReference>
<keyword evidence="7 8" id="KW-0472">Membrane</keyword>
<organism evidence="9 10">
    <name type="scientific">Streptohalobacillus salinus</name>
    <dbReference type="NCBI Taxonomy" id="621096"/>
    <lineage>
        <taxon>Bacteria</taxon>
        <taxon>Bacillati</taxon>
        <taxon>Bacillota</taxon>
        <taxon>Bacilli</taxon>
        <taxon>Bacillales</taxon>
        <taxon>Bacillaceae</taxon>
        <taxon>Streptohalobacillus</taxon>
    </lineage>
</organism>
<protein>
    <submittedName>
        <fullName evidence="9">Iron complex transport system permease protein</fullName>
    </submittedName>
</protein>
<dbReference type="GO" id="GO:0022857">
    <property type="term" value="F:transmembrane transporter activity"/>
    <property type="evidence" value="ECO:0007669"/>
    <property type="project" value="InterPro"/>
</dbReference>
<dbReference type="Gene3D" id="1.10.3470.10">
    <property type="entry name" value="ABC transporter involved in vitamin B12 uptake, BtuC"/>
    <property type="match status" value="1"/>
</dbReference>
<keyword evidence="3" id="KW-0813">Transport</keyword>
<dbReference type="PANTHER" id="PTHR30472">
    <property type="entry name" value="FERRIC ENTEROBACTIN TRANSPORT SYSTEM PERMEASE PROTEIN"/>
    <property type="match status" value="1"/>
</dbReference>
<evidence type="ECO:0000256" key="1">
    <source>
        <dbReference type="ARBA" id="ARBA00004651"/>
    </source>
</evidence>
<dbReference type="InterPro" id="IPR037294">
    <property type="entry name" value="ABC_BtuC-like"/>
</dbReference>
<feature type="transmembrane region" description="Helical" evidence="8">
    <location>
        <begin position="154"/>
        <end position="175"/>
    </location>
</feature>
<comment type="similarity">
    <text evidence="2">Belongs to the binding-protein-dependent transport system permease family. FecCD subfamily.</text>
</comment>
<dbReference type="Pfam" id="PF01032">
    <property type="entry name" value="FecCD"/>
    <property type="match status" value="1"/>
</dbReference>
<dbReference type="GO" id="GO:0033214">
    <property type="term" value="P:siderophore-iron import into cell"/>
    <property type="evidence" value="ECO:0007669"/>
    <property type="project" value="TreeGrafter"/>
</dbReference>
<evidence type="ECO:0000256" key="4">
    <source>
        <dbReference type="ARBA" id="ARBA00022475"/>
    </source>
</evidence>
<reference evidence="9 10" key="1">
    <citation type="submission" date="2018-05" db="EMBL/GenBank/DDBJ databases">
        <title>Genomic Encyclopedia of Type Strains, Phase IV (KMG-IV): sequencing the most valuable type-strain genomes for metagenomic binning, comparative biology and taxonomic classification.</title>
        <authorList>
            <person name="Goeker M."/>
        </authorList>
    </citation>
    <scope>NUCLEOTIDE SEQUENCE [LARGE SCALE GENOMIC DNA]</scope>
    <source>
        <strain evidence="9 10">DSM 22440</strain>
    </source>
</reference>
<dbReference type="FunFam" id="1.10.3470.10:FF:000001">
    <property type="entry name" value="Vitamin B12 ABC transporter permease BtuC"/>
    <property type="match status" value="1"/>
</dbReference>
<feature type="transmembrane region" description="Helical" evidence="8">
    <location>
        <begin position="120"/>
        <end position="142"/>
    </location>
</feature>
<sequence length="336" mass="36231">MLQPINQTKRFSLTFMISLLLLFVMFTFAMIFGAADIAVKDVLSSLFTTETSDQILIIREIRLPREVAAVFVGAALGVAGAMMQGMTRNPLADPGLLGLSAGAYAALAITSAIFPFLNYYMVMITSFVGAAVGGALVFGLGAVKRTQLSPVRMVLAGAAISTFLYAIAEGIGLYFKQTKDMAMWTAGGLSGTTWSQLEIVIPFTLIGIIGAILLSSRLTILSLSEEVAVGLGQNIKQTRIFLFLFIIILTGSAVALIGNMTFIGLMIPHIVRRFVGMDYRFIIPVSASFGAIFMVFADTVARLIYAPYETPVVAIVSIFGLPFFLWVVKIKRGAFL</sequence>
<evidence type="ECO:0000256" key="3">
    <source>
        <dbReference type="ARBA" id="ARBA00022448"/>
    </source>
</evidence>
<evidence type="ECO:0000313" key="10">
    <source>
        <dbReference type="Proteomes" id="UP000247922"/>
    </source>
</evidence>